<evidence type="ECO:0000259" key="2">
    <source>
        <dbReference type="Pfam" id="PF09791"/>
    </source>
</evidence>
<organism evidence="3 4">
    <name type="scientific">Serendipita vermifera MAFF 305830</name>
    <dbReference type="NCBI Taxonomy" id="933852"/>
    <lineage>
        <taxon>Eukaryota</taxon>
        <taxon>Fungi</taxon>
        <taxon>Dikarya</taxon>
        <taxon>Basidiomycota</taxon>
        <taxon>Agaricomycotina</taxon>
        <taxon>Agaricomycetes</taxon>
        <taxon>Sebacinales</taxon>
        <taxon>Serendipitaceae</taxon>
        <taxon>Serendipita</taxon>
    </lineage>
</organism>
<dbReference type="AlphaFoldDB" id="A0A0C2XY35"/>
<dbReference type="PANTHER" id="PTHR21193">
    <property type="entry name" value="OXIDOREDUCTASE-LIKE DOMAIN-CONTAINING PROTEIN 1"/>
    <property type="match status" value="1"/>
</dbReference>
<feature type="region of interest" description="Disordered" evidence="1">
    <location>
        <begin position="222"/>
        <end position="245"/>
    </location>
</feature>
<keyword evidence="4" id="KW-1185">Reference proteome</keyword>
<gene>
    <name evidence="3" type="ORF">M408DRAFT_18787</name>
</gene>
<dbReference type="GO" id="GO:0005739">
    <property type="term" value="C:mitochondrion"/>
    <property type="evidence" value="ECO:0007669"/>
    <property type="project" value="TreeGrafter"/>
</dbReference>
<dbReference type="STRING" id="933852.A0A0C2XY35"/>
<dbReference type="PANTHER" id="PTHR21193:SF3">
    <property type="entry name" value="OXIDOREDUCTASE-LIKE DOMAIN-CONTAINING PROTEIN 1"/>
    <property type="match status" value="1"/>
</dbReference>
<dbReference type="Pfam" id="PF09791">
    <property type="entry name" value="Oxidored-like"/>
    <property type="match status" value="1"/>
</dbReference>
<dbReference type="InterPro" id="IPR039251">
    <property type="entry name" value="OXLD1"/>
</dbReference>
<name>A0A0C2XY35_SERVB</name>
<dbReference type="Proteomes" id="UP000054097">
    <property type="component" value="Unassembled WGS sequence"/>
</dbReference>
<reference evidence="4" key="2">
    <citation type="submission" date="2015-01" db="EMBL/GenBank/DDBJ databases">
        <title>Evolutionary Origins and Diversification of the Mycorrhizal Mutualists.</title>
        <authorList>
            <consortium name="DOE Joint Genome Institute"/>
            <consortium name="Mycorrhizal Genomics Consortium"/>
            <person name="Kohler A."/>
            <person name="Kuo A."/>
            <person name="Nagy L.G."/>
            <person name="Floudas D."/>
            <person name="Copeland A."/>
            <person name="Barry K.W."/>
            <person name="Cichocki N."/>
            <person name="Veneault-Fourrey C."/>
            <person name="LaButti K."/>
            <person name="Lindquist E.A."/>
            <person name="Lipzen A."/>
            <person name="Lundell T."/>
            <person name="Morin E."/>
            <person name="Murat C."/>
            <person name="Riley R."/>
            <person name="Ohm R."/>
            <person name="Sun H."/>
            <person name="Tunlid A."/>
            <person name="Henrissat B."/>
            <person name="Grigoriev I.V."/>
            <person name="Hibbett D.S."/>
            <person name="Martin F."/>
        </authorList>
    </citation>
    <scope>NUCLEOTIDE SEQUENCE [LARGE SCALE GENOMIC DNA]</scope>
    <source>
        <strain evidence="4">MAFF 305830</strain>
    </source>
</reference>
<sequence>MDLRFLLCEHGHASSRRQLHTRKLRPSRNYQVRHAHNLSDRFRILESKLRPRGQEPQIEKSTPVEETLDISQAPNKASTSTPVEVEMETLNLGGSKSILRPKPRTFKGVSIPIKPPPPASDECCMSSCTVCVYDLYATALEEYDEGLAHARSELSARSIPVDEWPSDVLTTEARKEREQARKLEGGLDAGRRMGVTGESDRDKQMAVIIGAFVKFEQALKERRKAERAANPTTGQESLSRSESRP</sequence>
<feature type="region of interest" description="Disordered" evidence="1">
    <location>
        <begin position="47"/>
        <end position="82"/>
    </location>
</feature>
<evidence type="ECO:0000313" key="3">
    <source>
        <dbReference type="EMBL" id="KIM33772.1"/>
    </source>
</evidence>
<proteinExistence type="predicted"/>
<evidence type="ECO:0000313" key="4">
    <source>
        <dbReference type="Proteomes" id="UP000054097"/>
    </source>
</evidence>
<dbReference type="HOGENOM" id="CLU_1090363_0_0_1"/>
<evidence type="ECO:0000256" key="1">
    <source>
        <dbReference type="SAM" id="MobiDB-lite"/>
    </source>
</evidence>
<feature type="domain" description="Oxidoreductase-like" evidence="2">
    <location>
        <begin position="105"/>
        <end position="151"/>
    </location>
</feature>
<dbReference type="OrthoDB" id="10064411at2759"/>
<dbReference type="InterPro" id="IPR019180">
    <property type="entry name" value="Oxidoreductase-like_N"/>
</dbReference>
<dbReference type="EMBL" id="KN824277">
    <property type="protein sequence ID" value="KIM33772.1"/>
    <property type="molecule type" value="Genomic_DNA"/>
</dbReference>
<accession>A0A0C2XY35</accession>
<feature type="compositionally biased region" description="Polar residues" evidence="1">
    <location>
        <begin position="69"/>
        <end position="82"/>
    </location>
</feature>
<protein>
    <recommendedName>
        <fullName evidence="2">Oxidoreductase-like domain-containing protein</fullName>
    </recommendedName>
</protein>
<reference evidence="3 4" key="1">
    <citation type="submission" date="2014-04" db="EMBL/GenBank/DDBJ databases">
        <authorList>
            <consortium name="DOE Joint Genome Institute"/>
            <person name="Kuo A."/>
            <person name="Zuccaro A."/>
            <person name="Kohler A."/>
            <person name="Nagy L.G."/>
            <person name="Floudas D."/>
            <person name="Copeland A."/>
            <person name="Barry K.W."/>
            <person name="Cichocki N."/>
            <person name="Veneault-Fourrey C."/>
            <person name="LaButti K."/>
            <person name="Lindquist E.A."/>
            <person name="Lipzen A."/>
            <person name="Lundell T."/>
            <person name="Morin E."/>
            <person name="Murat C."/>
            <person name="Sun H."/>
            <person name="Tunlid A."/>
            <person name="Henrissat B."/>
            <person name="Grigoriev I.V."/>
            <person name="Hibbett D.S."/>
            <person name="Martin F."/>
            <person name="Nordberg H.P."/>
            <person name="Cantor M.N."/>
            <person name="Hua S.X."/>
        </authorList>
    </citation>
    <scope>NUCLEOTIDE SEQUENCE [LARGE SCALE GENOMIC DNA]</scope>
    <source>
        <strain evidence="3 4">MAFF 305830</strain>
    </source>
</reference>